<evidence type="ECO:0000313" key="4">
    <source>
        <dbReference type="EMBL" id="KPL86430.1"/>
    </source>
</evidence>
<reference evidence="5" key="3">
    <citation type="submission" date="2015-08" db="EMBL/GenBank/DDBJ databases">
        <title>Draft Genome Sequence of a Heterotrophic Facultative Anaerobic Bacterium Ardenticatena maritima Strain 110S.</title>
        <authorList>
            <person name="Kawaichi S."/>
            <person name="Yoshida T."/>
            <person name="Sako Y."/>
            <person name="Nakamura R."/>
        </authorList>
    </citation>
    <scope>NUCLEOTIDE SEQUENCE [LARGE SCALE GENOMIC DNA]</scope>
    <source>
        <strain evidence="5">110S</strain>
    </source>
</reference>
<evidence type="ECO:0000256" key="1">
    <source>
        <dbReference type="SAM" id="MobiDB-lite"/>
    </source>
</evidence>
<dbReference type="Pfam" id="PF14332">
    <property type="entry name" value="DUF4388"/>
    <property type="match status" value="1"/>
</dbReference>
<feature type="compositionally biased region" description="Polar residues" evidence="1">
    <location>
        <begin position="260"/>
        <end position="270"/>
    </location>
</feature>
<dbReference type="InterPro" id="IPR036388">
    <property type="entry name" value="WH-like_DNA-bd_sf"/>
</dbReference>
<dbReference type="Proteomes" id="UP000037784">
    <property type="component" value="Unassembled WGS sequence"/>
</dbReference>
<dbReference type="PANTHER" id="PTHR36304">
    <property type="entry name" value="DOMAIN GTPASE-ACTIVATING PROTEIN, PUTATIVE-RELATED-RELATED"/>
    <property type="match status" value="1"/>
</dbReference>
<feature type="domain" description="PatA-like N-terminal" evidence="2">
    <location>
        <begin position="4"/>
        <end position="163"/>
    </location>
</feature>
<name>A0A0M8KB34_9CHLR</name>
<dbReference type="EMBL" id="LGKN01000009">
    <property type="protein sequence ID" value="KPL86430.1"/>
    <property type="molecule type" value="Genomic_DNA"/>
</dbReference>
<protein>
    <recommendedName>
        <fullName evidence="2">PatA-like N-terminal domain-containing protein</fullName>
    </recommendedName>
</protein>
<gene>
    <name evidence="3" type="ORF">ARMA_2532</name>
    <name evidence="4" type="ORF">SE16_14115</name>
</gene>
<proteinExistence type="predicted"/>
<evidence type="ECO:0000313" key="3">
    <source>
        <dbReference type="EMBL" id="GAP64109.1"/>
    </source>
</evidence>
<reference evidence="3 5" key="1">
    <citation type="journal article" date="2015" name="Genome Announc.">
        <title>Draft Genome Sequence of a Heterotrophic Facultative Anaerobic Thermophilic Bacterium, Ardenticatena maritima Strain 110ST.</title>
        <authorList>
            <person name="Kawaichi S."/>
            <person name="Yoshida T."/>
            <person name="Sako Y."/>
            <person name="Nakamura R."/>
        </authorList>
    </citation>
    <scope>NUCLEOTIDE SEQUENCE [LARGE SCALE GENOMIC DNA]</scope>
    <source>
        <strain evidence="3 5">110S</strain>
    </source>
</reference>
<dbReference type="Gene3D" id="1.10.10.10">
    <property type="entry name" value="Winged helix-like DNA-binding domain superfamily/Winged helix DNA-binding domain"/>
    <property type="match status" value="1"/>
</dbReference>
<dbReference type="AlphaFoldDB" id="A0A0M8KB34"/>
<dbReference type="InParanoid" id="A0A0M8KB34"/>
<comment type="caution">
    <text evidence="3">The sequence shown here is derived from an EMBL/GenBank/DDBJ whole genome shotgun (WGS) entry which is preliminary data.</text>
</comment>
<dbReference type="RefSeq" id="WP_054493850.1">
    <property type="nucleotide sequence ID" value="NZ_BBZA01000225.1"/>
</dbReference>
<dbReference type="STRING" id="872965.SE16_14115"/>
<accession>A0A0M8KB34</accession>
<evidence type="ECO:0000313" key="5">
    <source>
        <dbReference type="Proteomes" id="UP000037784"/>
    </source>
</evidence>
<reference evidence="4 6" key="2">
    <citation type="submission" date="2015-07" db="EMBL/GenBank/DDBJ databases">
        <title>Whole genome sequence of Ardenticatena maritima DSM 23922.</title>
        <authorList>
            <person name="Hemp J."/>
            <person name="Ward L.M."/>
            <person name="Pace L.A."/>
            <person name="Fischer W.W."/>
        </authorList>
    </citation>
    <scope>NUCLEOTIDE SEQUENCE [LARGE SCALE GENOMIC DNA]</scope>
    <source>
        <strain evidence="4 6">110S</strain>
    </source>
</reference>
<dbReference type="Proteomes" id="UP000050502">
    <property type="component" value="Unassembled WGS sequence"/>
</dbReference>
<keyword evidence="5" id="KW-1185">Reference proteome</keyword>
<sequence length="299" mass="33342">MALKGQLQDIRLTQFLNLVKLARKTGCLSLRSPQGNAVLYFREGKLIHAALTKDAREEPGGDLYTLLVRSGKVQAHQIDAIFPNGASADDKQLGMRLINAGLVSRNDILRVVRKNMLDVVYETLTWEEGAFEFHPNAAPAPERLAVPITLDNIILEGDRHREEMVELKEELPSLDIILRFAEGPRANLVNINLSPEEWRVISFINPRHSVADIARYSGLSEFETRRIVHKLLKNGLVEVAGKAEASPAGNSRSGTRHTRPTTSRPQSRAQTAARPAMKAKRPDVEKSVVNRLIKFIRGL</sequence>
<feature type="region of interest" description="Disordered" evidence="1">
    <location>
        <begin position="242"/>
        <end position="283"/>
    </location>
</feature>
<evidence type="ECO:0000313" key="6">
    <source>
        <dbReference type="Proteomes" id="UP000050502"/>
    </source>
</evidence>
<dbReference type="PANTHER" id="PTHR36304:SF4">
    <property type="entry name" value="DUF4388 DOMAIN-CONTAINING PROTEIN"/>
    <property type="match status" value="1"/>
</dbReference>
<dbReference type="OrthoDB" id="148348at2"/>
<dbReference type="InterPro" id="IPR025497">
    <property type="entry name" value="PatA-like_N"/>
</dbReference>
<evidence type="ECO:0000259" key="2">
    <source>
        <dbReference type="Pfam" id="PF14332"/>
    </source>
</evidence>
<dbReference type="EMBL" id="BBZA01000225">
    <property type="protein sequence ID" value="GAP64109.1"/>
    <property type="molecule type" value="Genomic_DNA"/>
</dbReference>
<organism evidence="3 5">
    <name type="scientific">Ardenticatena maritima</name>
    <dbReference type="NCBI Taxonomy" id="872965"/>
    <lineage>
        <taxon>Bacteria</taxon>
        <taxon>Bacillati</taxon>
        <taxon>Chloroflexota</taxon>
        <taxon>Ardenticatenia</taxon>
        <taxon>Ardenticatenales</taxon>
        <taxon>Ardenticatenaceae</taxon>
        <taxon>Ardenticatena</taxon>
    </lineage>
</organism>